<reference evidence="2" key="1">
    <citation type="submission" date="2017-02" db="UniProtKB">
        <authorList>
            <consortium name="WormBaseParasite"/>
        </authorList>
    </citation>
    <scope>IDENTIFICATION</scope>
</reference>
<evidence type="ECO:0000313" key="2">
    <source>
        <dbReference type="WBParaSite" id="SPAL_0001144500.1"/>
    </source>
</evidence>
<organism evidence="1 2">
    <name type="scientific">Strongyloides papillosus</name>
    <name type="common">Intestinal threadworm</name>
    <dbReference type="NCBI Taxonomy" id="174720"/>
    <lineage>
        <taxon>Eukaryota</taxon>
        <taxon>Metazoa</taxon>
        <taxon>Ecdysozoa</taxon>
        <taxon>Nematoda</taxon>
        <taxon>Chromadorea</taxon>
        <taxon>Rhabditida</taxon>
        <taxon>Tylenchina</taxon>
        <taxon>Panagrolaimomorpha</taxon>
        <taxon>Strongyloidoidea</taxon>
        <taxon>Strongyloididae</taxon>
        <taxon>Strongyloides</taxon>
    </lineage>
</organism>
<proteinExistence type="predicted"/>
<accession>A0A0N5C0B6</accession>
<name>A0A0N5C0B6_STREA</name>
<dbReference type="Proteomes" id="UP000046392">
    <property type="component" value="Unplaced"/>
</dbReference>
<protein>
    <submittedName>
        <fullName evidence="2">BRCT domain-containing protein</fullName>
    </submittedName>
</protein>
<sequence>MIRKESYFYIAVSGFASQMTVEKLGKYLEEQELSFTQIQTFPITGTFKIIDYSEDNLNRIQNYLYNLGGQLTMEEETFYFFFSEMKEIKILLEEDASMVELMEYFTFQNLPMPEIIKAGEGLFYLYNSNPVEVLILDFHLQIINGTMEIPSTHRRLNFIKNDQIVLNSMAQCAPMYYQASRENTIEEEEEVSRIANEIIAKINEIERQMNNNEEREVPIERPITIRPLQNNEGEMILSTFNIPAHIAEDGPGRRQLELQKQLEINV</sequence>
<evidence type="ECO:0000313" key="1">
    <source>
        <dbReference type="Proteomes" id="UP000046392"/>
    </source>
</evidence>
<dbReference type="WBParaSite" id="SPAL_0001144500.1">
    <property type="protein sequence ID" value="SPAL_0001144500.1"/>
    <property type="gene ID" value="SPAL_0001144500"/>
</dbReference>
<dbReference type="AlphaFoldDB" id="A0A0N5C0B6"/>
<keyword evidence="1" id="KW-1185">Reference proteome</keyword>